<dbReference type="EMBL" id="JOKN01000020">
    <property type="protein sequence ID" value="KEQ56395.1"/>
    <property type="molecule type" value="Genomic_DNA"/>
</dbReference>
<evidence type="ECO:0000256" key="1">
    <source>
        <dbReference type="ARBA" id="ARBA00010923"/>
    </source>
</evidence>
<keyword evidence="6" id="KW-1185">Reference proteome</keyword>
<comment type="similarity">
    <text evidence="1">Belongs to the type-I restriction system S methylase family.</text>
</comment>
<evidence type="ECO:0000313" key="5">
    <source>
        <dbReference type="EMBL" id="KEQ56395.1"/>
    </source>
</evidence>
<evidence type="ECO:0000313" key="6">
    <source>
        <dbReference type="Proteomes" id="UP000028059"/>
    </source>
</evidence>
<keyword evidence="2" id="KW-0680">Restriction system</keyword>
<feature type="domain" description="Type I restriction modification DNA specificity" evidence="4">
    <location>
        <begin position="251"/>
        <end position="377"/>
    </location>
</feature>
<name>A0A081RMH2_9ARCH</name>
<dbReference type="AlphaFoldDB" id="A0A081RMH2"/>
<proteinExistence type="inferred from homology"/>
<dbReference type="InterPro" id="IPR052021">
    <property type="entry name" value="Type-I_RS_S_subunit"/>
</dbReference>
<dbReference type="PATRIC" id="fig|1502293.3.peg.1081"/>
<keyword evidence="3" id="KW-0238">DNA-binding</keyword>
<dbReference type="PANTHER" id="PTHR30408">
    <property type="entry name" value="TYPE-1 RESTRICTION ENZYME ECOKI SPECIFICITY PROTEIN"/>
    <property type="match status" value="1"/>
</dbReference>
<dbReference type="Gene3D" id="3.90.220.20">
    <property type="entry name" value="DNA methylase specificity domains"/>
    <property type="match status" value="2"/>
</dbReference>
<organism evidence="5 6">
    <name type="scientific">Marine Group I thaumarchaeote SCGC AAA799-N04</name>
    <dbReference type="NCBI Taxonomy" id="1502293"/>
    <lineage>
        <taxon>Archaea</taxon>
        <taxon>Nitrososphaerota</taxon>
        <taxon>Marine Group I</taxon>
    </lineage>
</organism>
<feature type="domain" description="Type I restriction modification DNA specificity" evidence="4">
    <location>
        <begin position="4"/>
        <end position="184"/>
    </location>
</feature>
<dbReference type="GO" id="GO:0003677">
    <property type="term" value="F:DNA binding"/>
    <property type="evidence" value="ECO:0007669"/>
    <property type="project" value="UniProtKB-KW"/>
</dbReference>
<dbReference type="SUPFAM" id="SSF116734">
    <property type="entry name" value="DNA methylase specificity domain"/>
    <property type="match status" value="2"/>
</dbReference>
<dbReference type="PANTHER" id="PTHR30408:SF13">
    <property type="entry name" value="TYPE I RESTRICTION ENZYME HINDI SPECIFICITY SUBUNIT"/>
    <property type="match status" value="1"/>
</dbReference>
<accession>A0A081RMH2</accession>
<dbReference type="Proteomes" id="UP000028059">
    <property type="component" value="Unassembled WGS sequence"/>
</dbReference>
<dbReference type="Pfam" id="PF01420">
    <property type="entry name" value="Methylase_S"/>
    <property type="match status" value="2"/>
</dbReference>
<evidence type="ECO:0000256" key="2">
    <source>
        <dbReference type="ARBA" id="ARBA00022747"/>
    </source>
</evidence>
<protein>
    <submittedName>
        <fullName evidence="5">Type-1 restriction enzyme StySJI specificity protein</fullName>
    </submittedName>
</protein>
<evidence type="ECO:0000256" key="3">
    <source>
        <dbReference type="ARBA" id="ARBA00023125"/>
    </source>
</evidence>
<dbReference type="GO" id="GO:0009307">
    <property type="term" value="P:DNA restriction-modification system"/>
    <property type="evidence" value="ECO:0007669"/>
    <property type="project" value="UniProtKB-KW"/>
</dbReference>
<dbReference type="CDD" id="cd17517">
    <property type="entry name" value="RMtype1_S_EcoKI_StySPI-TRD2-CR2_like"/>
    <property type="match status" value="1"/>
</dbReference>
<reference evidence="5 6" key="1">
    <citation type="submission" date="2014-06" db="EMBL/GenBank/DDBJ databases">
        <authorList>
            <person name="Ngugi D.K."/>
            <person name="Blom J."/>
            <person name="Alam I."/>
            <person name="Rashid M."/>
            <person name="Ba Alawi W."/>
            <person name="Zhang G."/>
            <person name="Hikmawan T."/>
            <person name="Guan Y."/>
            <person name="Antunes A."/>
            <person name="Siam R."/>
            <person name="ElDorry H."/>
            <person name="Bajic V."/>
            <person name="Stingl U."/>
        </authorList>
    </citation>
    <scope>NUCLEOTIDE SEQUENCE [LARGE SCALE GENOMIC DNA]</scope>
    <source>
        <strain evidence="5">SCGC AAA799-N04</strain>
    </source>
</reference>
<gene>
    <name evidence="5" type="primary">hsdS</name>
    <name evidence="5" type="ORF">AAA799N04_01167</name>
</gene>
<sequence length="420" mass="48030">MKSKIVTLDELGEFKNGLNFNKYDYGEGYPIINVKQLYQSRFASTKNLLSIRKDFGKKIDNYTVKKGDLLFARGSMVAKGAGQVVMVNDFKPGTVFSGFIIRFRVNDEKKINPLFLNYILRSPKYRGQFVRLAEGSVHSNFNQEILGNFKIELPSIHIQNIITNILGKIDDSIELLQTLDSHLEDIIKTFFKSWFIDFDGQTEFIDSELGKIPKGWKCYHTDEIKKEKKGIVSGPFGSNIGSRFFQTIGIPVIRGNNLTIGKEEFIDAGFVYITQEKAEELKNCQAIQGDIVFTAVGTLGQVGIIPIYSKYEKYVISNKQLRLRIATDIATPFYCYYWYSYPDVSNFIINQNKGTSVPLINLQVLKSIPIIIPPLTKMKEFEKLVEHIKFTQHNLRQKIDLLSEVRDLILPKLMSGEIRI</sequence>
<dbReference type="InterPro" id="IPR044946">
    <property type="entry name" value="Restrct_endonuc_typeI_TRD_sf"/>
</dbReference>
<comment type="caution">
    <text evidence="5">The sequence shown here is derived from an EMBL/GenBank/DDBJ whole genome shotgun (WGS) entry which is preliminary data.</text>
</comment>
<dbReference type="InterPro" id="IPR000055">
    <property type="entry name" value="Restrct_endonuc_typeI_TRD"/>
</dbReference>
<evidence type="ECO:0000259" key="4">
    <source>
        <dbReference type="Pfam" id="PF01420"/>
    </source>
</evidence>